<keyword evidence="10" id="KW-0732">Signal</keyword>
<organism evidence="13 14">
    <name type="scientific">Spirosoma utsteinense</name>
    <dbReference type="NCBI Taxonomy" id="2585773"/>
    <lineage>
        <taxon>Bacteria</taxon>
        <taxon>Pseudomonadati</taxon>
        <taxon>Bacteroidota</taxon>
        <taxon>Cytophagia</taxon>
        <taxon>Cytophagales</taxon>
        <taxon>Cytophagaceae</taxon>
        <taxon>Spirosoma</taxon>
    </lineage>
</organism>
<feature type="domain" description="TonB-dependent receptor plug" evidence="12">
    <location>
        <begin position="252"/>
        <end position="356"/>
    </location>
</feature>
<evidence type="ECO:0000256" key="2">
    <source>
        <dbReference type="ARBA" id="ARBA00022448"/>
    </source>
</evidence>
<dbReference type="SUPFAM" id="SSF56935">
    <property type="entry name" value="Porins"/>
    <property type="match status" value="1"/>
</dbReference>
<dbReference type="Gene3D" id="3.55.50.30">
    <property type="match status" value="1"/>
</dbReference>
<comment type="subcellular location">
    <subcellularLocation>
        <location evidence="1 8">Cell outer membrane</location>
        <topology evidence="1 8">Multi-pass membrane protein</topology>
    </subcellularLocation>
</comment>
<evidence type="ECO:0000256" key="4">
    <source>
        <dbReference type="ARBA" id="ARBA00022692"/>
    </source>
</evidence>
<keyword evidence="5 9" id="KW-0798">TonB box</keyword>
<dbReference type="NCBIfam" id="TIGR04056">
    <property type="entry name" value="OMP_RagA_SusC"/>
    <property type="match status" value="1"/>
</dbReference>
<evidence type="ECO:0000256" key="10">
    <source>
        <dbReference type="SAM" id="SignalP"/>
    </source>
</evidence>
<comment type="similarity">
    <text evidence="8 9">Belongs to the TonB-dependent receptor family.</text>
</comment>
<protein>
    <submittedName>
        <fullName evidence="13">TonB-linked SusC/RagA family outer membrane protein</fullName>
    </submittedName>
</protein>
<dbReference type="Pfam" id="PF07715">
    <property type="entry name" value="Plug"/>
    <property type="match status" value="1"/>
</dbReference>
<dbReference type="SUPFAM" id="SSF49464">
    <property type="entry name" value="Carboxypeptidase regulatory domain-like"/>
    <property type="match status" value="1"/>
</dbReference>
<dbReference type="InterPro" id="IPR036942">
    <property type="entry name" value="Beta-barrel_TonB_sf"/>
</dbReference>
<dbReference type="NCBIfam" id="TIGR04057">
    <property type="entry name" value="SusC_RagA_signa"/>
    <property type="match status" value="1"/>
</dbReference>
<dbReference type="Proteomes" id="UP000700732">
    <property type="component" value="Unassembled WGS sequence"/>
</dbReference>
<keyword evidence="3 8" id="KW-1134">Transmembrane beta strand</keyword>
<dbReference type="InterPro" id="IPR037066">
    <property type="entry name" value="Plug_dom_sf"/>
</dbReference>
<feature type="chain" id="PRO_5045281727" evidence="10">
    <location>
        <begin position="22"/>
        <end position="1167"/>
    </location>
</feature>
<keyword evidence="6 8" id="KW-0472">Membrane</keyword>
<dbReference type="InterPro" id="IPR023997">
    <property type="entry name" value="TonB-dep_OMP_SusC/RagA_CS"/>
</dbReference>
<gene>
    <name evidence="13" type="ORF">FH603_2026</name>
</gene>
<evidence type="ECO:0000256" key="1">
    <source>
        <dbReference type="ARBA" id="ARBA00004571"/>
    </source>
</evidence>
<evidence type="ECO:0000256" key="3">
    <source>
        <dbReference type="ARBA" id="ARBA00022452"/>
    </source>
</evidence>
<dbReference type="Gene3D" id="2.40.170.20">
    <property type="entry name" value="TonB-dependent receptor, beta-barrel domain"/>
    <property type="match status" value="1"/>
</dbReference>
<evidence type="ECO:0000313" key="14">
    <source>
        <dbReference type="Proteomes" id="UP000700732"/>
    </source>
</evidence>
<accession>A0ABR6W4P8</accession>
<evidence type="ECO:0000256" key="5">
    <source>
        <dbReference type="ARBA" id="ARBA00023077"/>
    </source>
</evidence>
<keyword evidence="14" id="KW-1185">Reference proteome</keyword>
<evidence type="ECO:0000256" key="6">
    <source>
        <dbReference type="ARBA" id="ARBA00023136"/>
    </source>
</evidence>
<evidence type="ECO:0000256" key="9">
    <source>
        <dbReference type="RuleBase" id="RU003357"/>
    </source>
</evidence>
<dbReference type="RefSeq" id="WP_186737326.1">
    <property type="nucleotide sequence ID" value="NZ_VFIA01000010.1"/>
</dbReference>
<dbReference type="Pfam" id="PF00593">
    <property type="entry name" value="TonB_dep_Rec_b-barrel"/>
    <property type="match status" value="1"/>
</dbReference>
<feature type="domain" description="TonB-dependent receptor-like beta-barrel" evidence="11">
    <location>
        <begin position="543"/>
        <end position="1123"/>
    </location>
</feature>
<dbReference type="Pfam" id="PF13715">
    <property type="entry name" value="CarbopepD_reg_2"/>
    <property type="match status" value="1"/>
</dbReference>
<dbReference type="Gene3D" id="2.60.40.1120">
    <property type="entry name" value="Carboxypeptidase-like, regulatory domain"/>
    <property type="match status" value="1"/>
</dbReference>
<dbReference type="InterPro" id="IPR039426">
    <property type="entry name" value="TonB-dep_rcpt-like"/>
</dbReference>
<dbReference type="Gene3D" id="2.170.130.10">
    <property type="entry name" value="TonB-dependent receptor, plug domain"/>
    <property type="match status" value="1"/>
</dbReference>
<feature type="signal peptide" evidence="10">
    <location>
        <begin position="1"/>
        <end position="21"/>
    </location>
</feature>
<keyword evidence="4 8" id="KW-0812">Transmembrane</keyword>
<reference evidence="13 14" key="1">
    <citation type="submission" date="2019-06" db="EMBL/GenBank/DDBJ databases">
        <title>Spirosoma utsteinense sp. nov. isolated from Antarctic ice-free soils.</title>
        <authorList>
            <person name="Tahon G."/>
        </authorList>
    </citation>
    <scope>NUCLEOTIDE SEQUENCE [LARGE SCALE GENOMIC DNA]</scope>
    <source>
        <strain evidence="13 14">LMG 31447</strain>
    </source>
</reference>
<sequence>MKRTLSTLWLLLSIGFLPAKAQLLASTSGSYRAAQAKETEVRLTTLRSALTDLEQRYRVSFIYPTSLVDTKVIQSKSGSRNLEADLTELLADKGLSYKKVQANFYAIVSEKDKKGRFFRQIERINAQPEAEPAETPGTISTKAIDKLERIGWSMTSAQPLADIGGKVTDKSGQGIPGVSVVIKGTSRGTTTSATGDYSINAPNNAVLVFSFVGYESREVAVSNRSRINVSLTDDIKALSEVVVVGYGTQKRASVTGAISSISSQEVTQLPVPSIESAIQGRVPGVSVVNNGSPGESPIVRIRGIGSILYASNPLYVIDGFPTSDLNNFDSRDIESVDVLKDASAASIYGSRAANGVIVITTKRGKNDGRLHVSYDGYTGVQSAWRQLDLLNTQQYLQYGTALLQNAENDAAIAGNRAPIDARPKRFLSMDEPIYTGASQTYAQTNTNWQKEVFRNAAIQQHSVQVSGGNERSRFLSSVGFFSQDGIMIGTSYKRGNFRINSDHTISKRFTFGQALTIAYSDRFAEVSAGGRTQVQNLIRMTPYMPVTDPFLLGGYRGPDGSDATDPQNPVRAALQDRTNSQQFKLLGSAYLDVKLIEGLTYRVRGGIDYVTNRDFTFQPIYNESFNARALAAVIDNRYVYASPLISNQLTYERTFGKHSINAVAVAERQAGNYNFLNGTGQAASNTIRQVSALTPTSVGIDGGRRQNVLLSYLGRVNYEYDGRYLLSASIRRDGSSKFAPGNKWGNFPSASVGWRVSEEPFIKNVPSISELKLRASYGSMGFNGIGDYDWQVAVAQNTNAIIGSGRTQGFYFDRLGNTALKWEITKMSNVGVDLGLFNNSITMTAEYFIRNTDGLILPQPIAPSIGYSQSPVVNVGNMRNQGFEMQLGYNNQKGPFRYTASANLSVIRNKVLSLGPNVSPLFSGQNADFGGFDITRTVAGEPVQSFYGWKVAGIYQNTGDVSSGAAQPNAKPGDIRFVDTNGDGKIDADDRVNLGSFLPKFQYGFNFSANYSNFDLSLFIQGVQGNKVYNGTRVLTEGMLRLFNSGTGVLQAWTPENTNTSIPRAISGDPNGNTRTSDRFIEDGSYLRLKNLSLGYNLPATTLQGWSRGTLSRARLYVAATNLLTFTKYTGYDPEIGSRTNGTLTNGIDYGQFPQPRTLMAGLQLGF</sequence>
<proteinExistence type="inferred from homology"/>
<dbReference type="InterPro" id="IPR023996">
    <property type="entry name" value="TonB-dep_OMP_SusC/RagA"/>
</dbReference>
<dbReference type="EMBL" id="VFIA01000010">
    <property type="protein sequence ID" value="MBC3791523.1"/>
    <property type="molecule type" value="Genomic_DNA"/>
</dbReference>
<dbReference type="InterPro" id="IPR008969">
    <property type="entry name" value="CarboxyPept-like_regulatory"/>
</dbReference>
<name>A0ABR6W4P8_9BACT</name>
<dbReference type="InterPro" id="IPR000531">
    <property type="entry name" value="Beta-barrel_TonB"/>
</dbReference>
<evidence type="ECO:0000259" key="11">
    <source>
        <dbReference type="Pfam" id="PF00593"/>
    </source>
</evidence>
<comment type="caution">
    <text evidence="13">The sequence shown here is derived from an EMBL/GenBank/DDBJ whole genome shotgun (WGS) entry which is preliminary data.</text>
</comment>
<keyword evidence="2 8" id="KW-0813">Transport</keyword>
<evidence type="ECO:0000256" key="8">
    <source>
        <dbReference type="PROSITE-ProRule" id="PRU01360"/>
    </source>
</evidence>
<evidence type="ECO:0000256" key="7">
    <source>
        <dbReference type="ARBA" id="ARBA00023237"/>
    </source>
</evidence>
<dbReference type="PROSITE" id="PS52016">
    <property type="entry name" value="TONB_DEPENDENT_REC_3"/>
    <property type="match status" value="1"/>
</dbReference>
<keyword evidence="7 8" id="KW-0998">Cell outer membrane</keyword>
<evidence type="ECO:0000259" key="12">
    <source>
        <dbReference type="Pfam" id="PF07715"/>
    </source>
</evidence>
<dbReference type="InterPro" id="IPR012910">
    <property type="entry name" value="Plug_dom"/>
</dbReference>
<evidence type="ECO:0000313" key="13">
    <source>
        <dbReference type="EMBL" id="MBC3791523.1"/>
    </source>
</evidence>